<dbReference type="InterPro" id="IPR000524">
    <property type="entry name" value="Tscrpt_reg_HTH_GntR"/>
</dbReference>
<gene>
    <name evidence="5" type="ORF">ABEG18_09215</name>
</gene>
<dbReference type="InterPro" id="IPR011711">
    <property type="entry name" value="GntR_C"/>
</dbReference>
<organism evidence="5">
    <name type="scientific">Alsobacter sp. KACC 23698</name>
    <dbReference type="NCBI Taxonomy" id="3149229"/>
    <lineage>
        <taxon>Bacteria</taxon>
        <taxon>Pseudomonadati</taxon>
        <taxon>Pseudomonadota</taxon>
        <taxon>Alphaproteobacteria</taxon>
        <taxon>Hyphomicrobiales</taxon>
        <taxon>Alsobacteraceae</taxon>
        <taxon>Alsobacter</taxon>
    </lineage>
</organism>
<evidence type="ECO:0000259" key="4">
    <source>
        <dbReference type="PROSITE" id="PS50949"/>
    </source>
</evidence>
<dbReference type="Pfam" id="PF07729">
    <property type="entry name" value="FCD"/>
    <property type="match status" value="1"/>
</dbReference>
<sequence>MDPTLALKIRRTESLTSLVRRELERMIEMGELAGGDRLNENALATRLGVSRGPIREACRGLEQSGLVEVVVNRGVFVRELDNKAAAELYDIRASLMGMAGRLLAPIITTAQAAELQTLIGDMDKAAKAEDLNAFYPLNLRFHEKIVSFTGNDRLLSLSNAIQREAHLFRRRTLDAPGRMKVSNAEHRRILAALKKHDAEAARREMEEHVLTSKDALFGK</sequence>
<dbReference type="GO" id="GO:0003700">
    <property type="term" value="F:DNA-binding transcription factor activity"/>
    <property type="evidence" value="ECO:0007669"/>
    <property type="project" value="InterPro"/>
</dbReference>
<keyword evidence="2" id="KW-0238">DNA-binding</keyword>
<evidence type="ECO:0000313" key="5">
    <source>
        <dbReference type="EMBL" id="XBO40917.1"/>
    </source>
</evidence>
<keyword evidence="3" id="KW-0804">Transcription</keyword>
<dbReference type="PROSITE" id="PS50949">
    <property type="entry name" value="HTH_GNTR"/>
    <property type="match status" value="1"/>
</dbReference>
<evidence type="ECO:0000256" key="2">
    <source>
        <dbReference type="ARBA" id="ARBA00023125"/>
    </source>
</evidence>
<dbReference type="SMART" id="SM00345">
    <property type="entry name" value="HTH_GNTR"/>
    <property type="match status" value="1"/>
</dbReference>
<dbReference type="PANTHER" id="PTHR43537">
    <property type="entry name" value="TRANSCRIPTIONAL REGULATOR, GNTR FAMILY"/>
    <property type="match status" value="1"/>
</dbReference>
<protein>
    <submittedName>
        <fullName evidence="5">FCD domain-containing protein</fullName>
    </submittedName>
</protein>
<feature type="domain" description="HTH gntR-type" evidence="4">
    <location>
        <begin position="13"/>
        <end position="80"/>
    </location>
</feature>
<dbReference type="InterPro" id="IPR036388">
    <property type="entry name" value="WH-like_DNA-bd_sf"/>
</dbReference>
<dbReference type="Pfam" id="PF00392">
    <property type="entry name" value="GntR"/>
    <property type="match status" value="1"/>
</dbReference>
<dbReference type="SUPFAM" id="SSF48008">
    <property type="entry name" value="GntR ligand-binding domain-like"/>
    <property type="match status" value="1"/>
</dbReference>
<reference evidence="5" key="1">
    <citation type="submission" date="2024-05" db="EMBL/GenBank/DDBJ databases">
        <authorList>
            <person name="Kim S."/>
            <person name="Heo J."/>
            <person name="Choi H."/>
            <person name="Choi Y."/>
            <person name="Kwon S.-W."/>
            <person name="Kim Y."/>
        </authorList>
    </citation>
    <scope>NUCLEOTIDE SEQUENCE</scope>
    <source>
        <strain evidence="5">KACC 23698</strain>
    </source>
</reference>
<dbReference type="SUPFAM" id="SSF46785">
    <property type="entry name" value="Winged helix' DNA-binding domain"/>
    <property type="match status" value="1"/>
</dbReference>
<dbReference type="PANTHER" id="PTHR43537:SF24">
    <property type="entry name" value="GLUCONATE OPERON TRANSCRIPTIONAL REPRESSOR"/>
    <property type="match status" value="1"/>
</dbReference>
<dbReference type="RefSeq" id="WP_406857773.1">
    <property type="nucleotide sequence ID" value="NZ_CP157484.1"/>
</dbReference>
<dbReference type="SMART" id="SM00895">
    <property type="entry name" value="FCD"/>
    <property type="match status" value="1"/>
</dbReference>
<dbReference type="AlphaFoldDB" id="A0AAU7JL38"/>
<dbReference type="InterPro" id="IPR008920">
    <property type="entry name" value="TF_FadR/GntR_C"/>
</dbReference>
<evidence type="ECO:0000256" key="1">
    <source>
        <dbReference type="ARBA" id="ARBA00023015"/>
    </source>
</evidence>
<proteinExistence type="predicted"/>
<name>A0AAU7JL38_9HYPH</name>
<keyword evidence="1" id="KW-0805">Transcription regulation</keyword>
<dbReference type="CDD" id="cd07377">
    <property type="entry name" value="WHTH_GntR"/>
    <property type="match status" value="1"/>
</dbReference>
<dbReference type="EMBL" id="CP157484">
    <property type="protein sequence ID" value="XBO40917.1"/>
    <property type="molecule type" value="Genomic_DNA"/>
</dbReference>
<accession>A0AAU7JL38</accession>
<dbReference type="GO" id="GO:0003677">
    <property type="term" value="F:DNA binding"/>
    <property type="evidence" value="ECO:0007669"/>
    <property type="project" value="UniProtKB-KW"/>
</dbReference>
<dbReference type="InterPro" id="IPR036390">
    <property type="entry name" value="WH_DNA-bd_sf"/>
</dbReference>
<evidence type="ECO:0000256" key="3">
    <source>
        <dbReference type="ARBA" id="ARBA00023163"/>
    </source>
</evidence>
<dbReference type="Gene3D" id="1.10.10.10">
    <property type="entry name" value="Winged helix-like DNA-binding domain superfamily/Winged helix DNA-binding domain"/>
    <property type="match status" value="1"/>
</dbReference>
<dbReference type="Gene3D" id="1.20.120.530">
    <property type="entry name" value="GntR ligand-binding domain-like"/>
    <property type="match status" value="1"/>
</dbReference>